<evidence type="ECO:0000313" key="3">
    <source>
        <dbReference type="Proteomes" id="UP001217476"/>
    </source>
</evidence>
<sequence length="108" mass="11069">MKCVAATLIWGAMVMAVSAAPGQCTVTGYGTFECDVALDGQGLTFGLPDGGLFAFALTGEDEGAAYLAGADTAPGALPEELRGLVAVDGKPGCWARDDEFEFCVLVEE</sequence>
<dbReference type="Proteomes" id="UP001217476">
    <property type="component" value="Chromosome"/>
</dbReference>
<proteinExistence type="predicted"/>
<evidence type="ECO:0000256" key="1">
    <source>
        <dbReference type="SAM" id="SignalP"/>
    </source>
</evidence>
<reference evidence="2" key="1">
    <citation type="submission" date="2023-03" db="EMBL/GenBank/DDBJ databases">
        <title>Andean soil-derived lignocellulolytic bacterial consortium as a source of novel taxa and putative plastic-active enzymes.</title>
        <authorList>
            <person name="Diaz-Garcia L."/>
            <person name="Chuvochina M."/>
            <person name="Feuerriegel G."/>
            <person name="Bunk B."/>
            <person name="Sproer C."/>
            <person name="Streit W.R."/>
            <person name="Rodriguez L.M."/>
            <person name="Overmann J."/>
            <person name="Jimenez D.J."/>
        </authorList>
    </citation>
    <scope>NUCLEOTIDE SEQUENCE</scope>
    <source>
        <strain evidence="2">MAG 4196</strain>
    </source>
</reference>
<dbReference type="EMBL" id="CP119312">
    <property type="protein sequence ID" value="WEK05409.1"/>
    <property type="molecule type" value="Genomic_DNA"/>
</dbReference>
<keyword evidence="1" id="KW-0732">Signal</keyword>
<evidence type="ECO:0000313" key="2">
    <source>
        <dbReference type="EMBL" id="WEK05409.1"/>
    </source>
</evidence>
<feature type="signal peptide" evidence="1">
    <location>
        <begin position="1"/>
        <end position="19"/>
    </location>
</feature>
<feature type="chain" id="PRO_5042539484" evidence="1">
    <location>
        <begin position="20"/>
        <end position="108"/>
    </location>
</feature>
<organism evidence="2 3">
    <name type="scientific">Candidatus Devosia phytovorans</name>
    <dbReference type="NCBI Taxonomy" id="3121372"/>
    <lineage>
        <taxon>Bacteria</taxon>
        <taxon>Pseudomonadati</taxon>
        <taxon>Pseudomonadota</taxon>
        <taxon>Alphaproteobacteria</taxon>
        <taxon>Hyphomicrobiales</taxon>
        <taxon>Devosiaceae</taxon>
        <taxon>Devosia</taxon>
    </lineage>
</organism>
<protein>
    <submittedName>
        <fullName evidence="2">Uncharacterized protein</fullName>
    </submittedName>
</protein>
<accession>A0AAJ6B1J1</accession>
<name>A0AAJ6B1J1_9HYPH</name>
<dbReference type="AlphaFoldDB" id="A0AAJ6B1J1"/>
<gene>
    <name evidence="2" type="ORF">P0Y65_03895</name>
</gene>